<sequence>MTGFETRHVVVNGVRSPVLIGGASTTGEAVVFVHGNPDAGGDWAPLMAPIAEFATVVAPDMPGFGGADMRADQDYTLAGYAAHLSGVIDQLGITRVHLVAHDFGGPFGLTWAAANPDKVASVTLINTGVLLDYKWHRLARVWRTPLAGELLMRTSTRRVGRFVLRHDNPGLPEEWVNRIAGHLVPAGTKSAVLRLYRSTRQEDMDALVEPLRELDPDTLVVFGAADVYIPVEQAERQLRVFPRARVEILPGVGHWAWLEQPDRVAGFVVPFLRERVGKFAQKPTKARRFT</sequence>
<name>A0A0F5NCK0_9MYCO</name>
<dbReference type="Gene3D" id="3.40.50.1820">
    <property type="entry name" value="alpha/beta hydrolase"/>
    <property type="match status" value="1"/>
</dbReference>
<accession>A0A0F5NCK0</accession>
<dbReference type="Proteomes" id="UP000193781">
    <property type="component" value="Unassembled WGS sequence"/>
</dbReference>
<dbReference type="EMBL" id="LQPH01000104">
    <property type="protein sequence ID" value="ORW25556.1"/>
    <property type="molecule type" value="Genomic_DNA"/>
</dbReference>
<gene>
    <name evidence="2" type="ORF">AWC17_01915</name>
</gene>
<dbReference type="Pfam" id="PF00561">
    <property type="entry name" value="Abhydrolase_1"/>
    <property type="match status" value="1"/>
</dbReference>
<protein>
    <recommendedName>
        <fullName evidence="1">AB hydrolase-1 domain-containing protein</fullName>
    </recommendedName>
</protein>
<dbReference type="PANTHER" id="PTHR43798:SF33">
    <property type="entry name" value="HYDROLASE, PUTATIVE (AFU_ORTHOLOGUE AFUA_2G14860)-RELATED"/>
    <property type="match status" value="1"/>
</dbReference>
<dbReference type="RefSeq" id="WP_046184527.1">
    <property type="nucleotide sequence ID" value="NZ_JACKSS010000058.1"/>
</dbReference>
<dbReference type="STRING" id="244292.ABW17_13550"/>
<evidence type="ECO:0000259" key="1">
    <source>
        <dbReference type="Pfam" id="PF00561"/>
    </source>
</evidence>
<dbReference type="InterPro" id="IPR000073">
    <property type="entry name" value="AB_hydrolase_1"/>
</dbReference>
<dbReference type="InterPro" id="IPR050266">
    <property type="entry name" value="AB_hydrolase_sf"/>
</dbReference>
<dbReference type="GO" id="GO:0003824">
    <property type="term" value="F:catalytic activity"/>
    <property type="evidence" value="ECO:0007669"/>
    <property type="project" value="UniProtKB-ARBA"/>
</dbReference>
<dbReference type="PRINTS" id="PR00111">
    <property type="entry name" value="ABHYDROLASE"/>
</dbReference>
<proteinExistence type="predicted"/>
<keyword evidence="3" id="KW-1185">Reference proteome</keyword>
<organism evidence="2 3">
    <name type="scientific">Mycobacterium nebraskense</name>
    <dbReference type="NCBI Taxonomy" id="244292"/>
    <lineage>
        <taxon>Bacteria</taxon>
        <taxon>Bacillati</taxon>
        <taxon>Actinomycetota</taxon>
        <taxon>Actinomycetes</taxon>
        <taxon>Mycobacteriales</taxon>
        <taxon>Mycobacteriaceae</taxon>
        <taxon>Mycobacterium</taxon>
    </lineage>
</organism>
<dbReference type="OrthoDB" id="812569at2"/>
<dbReference type="SUPFAM" id="SSF53474">
    <property type="entry name" value="alpha/beta-Hydrolases"/>
    <property type="match status" value="1"/>
</dbReference>
<dbReference type="PANTHER" id="PTHR43798">
    <property type="entry name" value="MONOACYLGLYCEROL LIPASE"/>
    <property type="match status" value="1"/>
</dbReference>
<evidence type="ECO:0000313" key="2">
    <source>
        <dbReference type="EMBL" id="ORW25556.1"/>
    </source>
</evidence>
<comment type="caution">
    <text evidence="2">The sequence shown here is derived from an EMBL/GenBank/DDBJ whole genome shotgun (WGS) entry which is preliminary data.</text>
</comment>
<feature type="domain" description="AB hydrolase-1" evidence="1">
    <location>
        <begin position="29"/>
        <end position="260"/>
    </location>
</feature>
<dbReference type="GO" id="GO:0016020">
    <property type="term" value="C:membrane"/>
    <property type="evidence" value="ECO:0007669"/>
    <property type="project" value="TreeGrafter"/>
</dbReference>
<dbReference type="AlphaFoldDB" id="A0A0F5NCK0"/>
<evidence type="ECO:0000313" key="3">
    <source>
        <dbReference type="Proteomes" id="UP000193781"/>
    </source>
</evidence>
<dbReference type="InterPro" id="IPR029058">
    <property type="entry name" value="AB_hydrolase_fold"/>
</dbReference>
<reference evidence="2 3" key="1">
    <citation type="submission" date="2016-01" db="EMBL/GenBank/DDBJ databases">
        <title>The new phylogeny of the genus Mycobacterium.</title>
        <authorList>
            <person name="Tarcisio F."/>
            <person name="Conor M."/>
            <person name="Antonella G."/>
            <person name="Elisabetta G."/>
            <person name="Giulia F.S."/>
            <person name="Sara T."/>
            <person name="Anna F."/>
            <person name="Clotilde B."/>
            <person name="Roberto B."/>
            <person name="Veronica D.S."/>
            <person name="Fabio R."/>
            <person name="Monica P."/>
            <person name="Olivier J."/>
            <person name="Enrico T."/>
            <person name="Nicola S."/>
        </authorList>
    </citation>
    <scope>NUCLEOTIDE SEQUENCE [LARGE SCALE GENOMIC DNA]</scope>
    <source>
        <strain evidence="2 3">DSM 44803</strain>
    </source>
</reference>